<reference evidence="2" key="1">
    <citation type="submission" date="2016-12" db="EMBL/GenBank/DDBJ databases">
        <authorList>
            <person name="Rodrigo-Torres L."/>
            <person name="Arahal R.D."/>
            <person name="Lucena T."/>
        </authorList>
    </citation>
    <scope>NUCLEOTIDE SEQUENCE [LARGE SCALE GENOMIC DNA]</scope>
</reference>
<evidence type="ECO:0000313" key="2">
    <source>
        <dbReference type="Proteomes" id="UP000184600"/>
    </source>
</evidence>
<dbReference type="EMBL" id="FRFG01000048">
    <property type="protein sequence ID" value="SHO57783.1"/>
    <property type="molecule type" value="Genomic_DNA"/>
</dbReference>
<organism evidence="1 2">
    <name type="scientific">Vibrio quintilis</name>
    <dbReference type="NCBI Taxonomy" id="1117707"/>
    <lineage>
        <taxon>Bacteria</taxon>
        <taxon>Pseudomonadati</taxon>
        <taxon>Pseudomonadota</taxon>
        <taxon>Gammaproteobacteria</taxon>
        <taxon>Vibrionales</taxon>
        <taxon>Vibrionaceae</taxon>
        <taxon>Vibrio</taxon>
    </lineage>
</organism>
<dbReference type="Proteomes" id="UP000184600">
    <property type="component" value="Unassembled WGS sequence"/>
</dbReference>
<evidence type="ECO:0000313" key="1">
    <source>
        <dbReference type="EMBL" id="SHO57783.1"/>
    </source>
</evidence>
<keyword evidence="2" id="KW-1185">Reference proteome</keyword>
<dbReference type="STRING" id="1117707.VQ7734_03553"/>
<accession>A0A1M7YYY9</accession>
<gene>
    <name evidence="1" type="ORF">VQ7734_03553</name>
</gene>
<sequence>MTEITDKKTYVVNDTIDVGSKYKLAFMFEDKKYQAGDQISLNDIQAANLIAAGFIKGATAA</sequence>
<dbReference type="OrthoDB" id="9876774at2"/>
<protein>
    <submittedName>
        <fullName evidence="1">Uncharacterized protein</fullName>
    </submittedName>
</protein>
<name>A0A1M7YYY9_9VIBR</name>
<proteinExistence type="predicted"/>
<dbReference type="AlphaFoldDB" id="A0A1M7YYY9"/>
<dbReference type="RefSeq" id="WP_073585055.1">
    <property type="nucleotide sequence ID" value="NZ_AP024897.1"/>
</dbReference>